<reference evidence="2" key="2">
    <citation type="journal article" date="2013" name="PLoS Genet.">
        <title>Comparative genome structure, secondary metabolite, and effector coding capacity across Cochliobolus pathogens.</title>
        <authorList>
            <person name="Condon B.J."/>
            <person name="Leng Y."/>
            <person name="Wu D."/>
            <person name="Bushley K.E."/>
            <person name="Ohm R.A."/>
            <person name="Otillar R."/>
            <person name="Martin J."/>
            <person name="Schackwitz W."/>
            <person name="Grimwood J."/>
            <person name="MohdZainudin N."/>
            <person name="Xue C."/>
            <person name="Wang R."/>
            <person name="Manning V.A."/>
            <person name="Dhillon B."/>
            <person name="Tu Z.J."/>
            <person name="Steffenson B.J."/>
            <person name="Salamov A."/>
            <person name="Sun H."/>
            <person name="Lowry S."/>
            <person name="LaButti K."/>
            <person name="Han J."/>
            <person name="Copeland A."/>
            <person name="Lindquist E."/>
            <person name="Barry K."/>
            <person name="Schmutz J."/>
            <person name="Baker S.E."/>
            <person name="Ciuffetti L.M."/>
            <person name="Grigoriev I.V."/>
            <person name="Zhong S."/>
            <person name="Turgeon B.G."/>
        </authorList>
    </citation>
    <scope>NUCLEOTIDE SEQUENCE [LARGE SCALE GENOMIC DNA]</scope>
    <source>
        <strain evidence="2">ND90Pr / ATCC 201652</strain>
    </source>
</reference>
<reference evidence="1 2" key="1">
    <citation type="journal article" date="2012" name="PLoS Pathog.">
        <title>Diverse lifestyles and strategies of plant pathogenesis encoded in the genomes of eighteen Dothideomycetes fungi.</title>
        <authorList>
            <person name="Ohm R.A."/>
            <person name="Feau N."/>
            <person name="Henrissat B."/>
            <person name="Schoch C.L."/>
            <person name="Horwitz B.A."/>
            <person name="Barry K.W."/>
            <person name="Condon B.J."/>
            <person name="Copeland A.C."/>
            <person name="Dhillon B."/>
            <person name="Glaser F."/>
            <person name="Hesse C.N."/>
            <person name="Kosti I."/>
            <person name="LaButti K."/>
            <person name="Lindquist E.A."/>
            <person name="Lucas S."/>
            <person name="Salamov A.A."/>
            <person name="Bradshaw R.E."/>
            <person name="Ciuffetti L."/>
            <person name="Hamelin R.C."/>
            <person name="Kema G.H.J."/>
            <person name="Lawrence C."/>
            <person name="Scott J.A."/>
            <person name="Spatafora J.W."/>
            <person name="Turgeon B.G."/>
            <person name="de Wit P.J.G.M."/>
            <person name="Zhong S."/>
            <person name="Goodwin S.B."/>
            <person name="Grigoriev I.V."/>
        </authorList>
    </citation>
    <scope>NUCLEOTIDE SEQUENCE [LARGE SCALE GENOMIC DNA]</scope>
    <source>
        <strain evidence="2">ND90Pr / ATCC 201652</strain>
    </source>
</reference>
<proteinExistence type="predicted"/>
<organism evidence="1 2">
    <name type="scientific">Cochliobolus sativus (strain ND90Pr / ATCC 201652)</name>
    <name type="common">Common root rot and spot blotch fungus</name>
    <name type="synonym">Bipolaris sorokiniana</name>
    <dbReference type="NCBI Taxonomy" id="665912"/>
    <lineage>
        <taxon>Eukaryota</taxon>
        <taxon>Fungi</taxon>
        <taxon>Dikarya</taxon>
        <taxon>Ascomycota</taxon>
        <taxon>Pezizomycotina</taxon>
        <taxon>Dothideomycetes</taxon>
        <taxon>Pleosporomycetidae</taxon>
        <taxon>Pleosporales</taxon>
        <taxon>Pleosporineae</taxon>
        <taxon>Pleosporaceae</taxon>
        <taxon>Bipolaris</taxon>
    </lineage>
</organism>
<dbReference type="KEGG" id="bsc:COCSADRAFT_38461"/>
<dbReference type="OrthoDB" id="3798381at2759"/>
<dbReference type="GeneID" id="19139261"/>
<protein>
    <submittedName>
        <fullName evidence="1">Uncharacterized protein</fullName>
    </submittedName>
</protein>
<dbReference type="EMBL" id="KB445646">
    <property type="protein sequence ID" value="EMD62553.1"/>
    <property type="molecule type" value="Genomic_DNA"/>
</dbReference>
<dbReference type="HOGENOM" id="CLU_2497737_0_0_1"/>
<gene>
    <name evidence="1" type="ORF">COCSADRAFT_38461</name>
</gene>
<dbReference type="RefSeq" id="XP_007701627.1">
    <property type="nucleotide sequence ID" value="XM_007703437.1"/>
</dbReference>
<evidence type="ECO:0000313" key="1">
    <source>
        <dbReference type="EMBL" id="EMD62553.1"/>
    </source>
</evidence>
<dbReference type="AlphaFoldDB" id="M2S602"/>
<name>M2S602_COCSN</name>
<evidence type="ECO:0000313" key="2">
    <source>
        <dbReference type="Proteomes" id="UP000016934"/>
    </source>
</evidence>
<keyword evidence="2" id="KW-1185">Reference proteome</keyword>
<sequence length="86" mass="9976">MFAQNALKSEEYKRAEMIMKRGTARDSVIHRATSIVNLADQQLNIARRPSLYPEFRGPESAEQYEMIEWRKRGNKGLGLNDDLYSN</sequence>
<dbReference type="Proteomes" id="UP000016934">
    <property type="component" value="Unassembled WGS sequence"/>
</dbReference>
<accession>M2S602</accession>